<dbReference type="Proteomes" id="UP001043456">
    <property type="component" value="Unassembled WGS sequence"/>
</dbReference>
<dbReference type="EMBL" id="BHVY01000004">
    <property type="protein sequence ID" value="GIJ86941.1"/>
    <property type="molecule type" value="Genomic_DNA"/>
</dbReference>
<keyword evidence="2" id="KW-1185">Reference proteome</keyword>
<proteinExistence type="predicted"/>
<sequence length="115" mass="12756">MSGTGEMSGAGNNFDCHLKLLEPERSVEFRGNFDQNVEKWESDNIWFKYDNVHDLVGAYVIDTEGSPSYIGADDLRLSFTNQEGAQFEIIGSLKDSISERTDVTGLGTWIEGGLD</sequence>
<evidence type="ECO:0000313" key="1">
    <source>
        <dbReference type="EMBL" id="GIJ86941.1"/>
    </source>
</evidence>
<dbReference type="OrthoDB" id="4502507at2759"/>
<dbReference type="RefSeq" id="XP_043157687.1">
    <property type="nucleotide sequence ID" value="XM_043301752.1"/>
</dbReference>
<evidence type="ECO:0000313" key="2">
    <source>
        <dbReference type="Proteomes" id="UP001043456"/>
    </source>
</evidence>
<name>A0A9P3B901_9EURO</name>
<accession>A0A9P3B901</accession>
<gene>
    <name evidence="1" type="ORF">Asppvi_005840</name>
</gene>
<comment type="caution">
    <text evidence="1">The sequence shown here is derived from an EMBL/GenBank/DDBJ whole genome shotgun (WGS) entry which is preliminary data.</text>
</comment>
<dbReference type="AlphaFoldDB" id="A0A9P3B901"/>
<reference evidence="1 2" key="1">
    <citation type="submission" date="2018-10" db="EMBL/GenBank/DDBJ databases">
        <title>Pan-genome distribution and transcriptional activeness of fungal secondary metabolism genes in Aspergillus section Fumigati.</title>
        <authorList>
            <person name="Takahashi H."/>
            <person name="Umemura M."/>
            <person name="Ninomiya A."/>
            <person name="Kusuya Y."/>
            <person name="Urayama S."/>
            <person name="Shimizu M."/>
            <person name="Watanabe A."/>
            <person name="Kamei K."/>
            <person name="Yaguchi T."/>
            <person name="Hagiwara D."/>
        </authorList>
    </citation>
    <scope>NUCLEOTIDE SEQUENCE [LARGE SCALE GENOMIC DNA]</scope>
    <source>
        <strain evidence="1 2">IFM 55266</strain>
    </source>
</reference>
<dbReference type="GeneID" id="67004451"/>
<protein>
    <submittedName>
        <fullName evidence="1">Uncharacterized protein</fullName>
    </submittedName>
</protein>
<organism evidence="1 2">
    <name type="scientific">Aspergillus pseudoviridinutans</name>
    <dbReference type="NCBI Taxonomy" id="1517512"/>
    <lineage>
        <taxon>Eukaryota</taxon>
        <taxon>Fungi</taxon>
        <taxon>Dikarya</taxon>
        <taxon>Ascomycota</taxon>
        <taxon>Pezizomycotina</taxon>
        <taxon>Eurotiomycetes</taxon>
        <taxon>Eurotiomycetidae</taxon>
        <taxon>Eurotiales</taxon>
        <taxon>Aspergillaceae</taxon>
        <taxon>Aspergillus</taxon>
        <taxon>Aspergillus subgen. Fumigati</taxon>
    </lineage>
</organism>